<name>A0A9P8VKH1_9PEZI</name>
<accession>A0A9P8VKH1</accession>
<gene>
    <name evidence="2" type="ORF">F5X68DRAFT_258177</name>
</gene>
<reference evidence="2" key="1">
    <citation type="journal article" date="2021" name="Nat. Commun.">
        <title>Genetic determinants of endophytism in the Arabidopsis root mycobiome.</title>
        <authorList>
            <person name="Mesny F."/>
            <person name="Miyauchi S."/>
            <person name="Thiergart T."/>
            <person name="Pickel B."/>
            <person name="Atanasova L."/>
            <person name="Karlsson M."/>
            <person name="Huettel B."/>
            <person name="Barry K.W."/>
            <person name="Haridas S."/>
            <person name="Chen C."/>
            <person name="Bauer D."/>
            <person name="Andreopoulos W."/>
            <person name="Pangilinan J."/>
            <person name="LaButti K."/>
            <person name="Riley R."/>
            <person name="Lipzen A."/>
            <person name="Clum A."/>
            <person name="Drula E."/>
            <person name="Henrissat B."/>
            <person name="Kohler A."/>
            <person name="Grigoriev I.V."/>
            <person name="Martin F.M."/>
            <person name="Hacquard S."/>
        </authorList>
    </citation>
    <scope>NUCLEOTIDE SEQUENCE</scope>
    <source>
        <strain evidence="2">MPI-SDFR-AT-0117</strain>
    </source>
</reference>
<evidence type="ECO:0000313" key="3">
    <source>
        <dbReference type="Proteomes" id="UP000770015"/>
    </source>
</evidence>
<organism evidence="2 3">
    <name type="scientific">Plectosphaerella plurivora</name>
    <dbReference type="NCBI Taxonomy" id="936078"/>
    <lineage>
        <taxon>Eukaryota</taxon>
        <taxon>Fungi</taxon>
        <taxon>Dikarya</taxon>
        <taxon>Ascomycota</taxon>
        <taxon>Pezizomycotina</taxon>
        <taxon>Sordariomycetes</taxon>
        <taxon>Hypocreomycetidae</taxon>
        <taxon>Glomerellales</taxon>
        <taxon>Plectosphaerellaceae</taxon>
        <taxon>Plectosphaerella</taxon>
    </lineage>
</organism>
<evidence type="ECO:0000256" key="1">
    <source>
        <dbReference type="SAM" id="MobiDB-lite"/>
    </source>
</evidence>
<comment type="caution">
    <text evidence="2">The sequence shown here is derived from an EMBL/GenBank/DDBJ whole genome shotgun (WGS) entry which is preliminary data.</text>
</comment>
<protein>
    <submittedName>
        <fullName evidence="2">Uncharacterized protein</fullName>
    </submittedName>
</protein>
<feature type="region of interest" description="Disordered" evidence="1">
    <location>
        <begin position="119"/>
        <end position="139"/>
    </location>
</feature>
<dbReference type="OrthoDB" id="3200163at2759"/>
<dbReference type="EMBL" id="JAGSXJ010000002">
    <property type="protein sequence ID" value="KAH6695590.1"/>
    <property type="molecule type" value="Genomic_DNA"/>
</dbReference>
<proteinExistence type="predicted"/>
<sequence length="361" mass="41385">MPGCRQVLEGHLEVWNWAETRKIQHEEWPRLANGGKIKLAFIMGHHFGHPDDRCMRCYKPIFMMKSVDIHTIFRTCTSCKLSLRRVVCEYDYEPVDGVIAGGPSAFRDYQHKTPRASLKIPMDTTGSNPGLAASQNETTAAEEPSIDLVCRRLTMQWSPIAEYVFRYYLCRCIIWRPLPLLSQDLPHGGEEQTLLRAGDCPRHSTKGKKYSGFDYGDIDYERDRYFEGFGGVKTFRGFTALLLLHKNGHLYEKLGGKSYADEEEFRSALRMIDSVGEKEGPLLEWGNKYLSGKDDGTRFLKSRISDEELRVSPGLKPDGQDGHQYREWFVKEWNKIPMVREVNKILDGRGPTQPNWVIGAT</sequence>
<keyword evidence="3" id="KW-1185">Reference proteome</keyword>
<evidence type="ECO:0000313" key="2">
    <source>
        <dbReference type="EMBL" id="KAH6695590.1"/>
    </source>
</evidence>
<dbReference type="Proteomes" id="UP000770015">
    <property type="component" value="Unassembled WGS sequence"/>
</dbReference>
<dbReference type="AlphaFoldDB" id="A0A9P8VKH1"/>
<feature type="compositionally biased region" description="Polar residues" evidence="1">
    <location>
        <begin position="124"/>
        <end position="139"/>
    </location>
</feature>